<gene>
    <name evidence="1" type="ORF">A2589_02120</name>
</gene>
<dbReference type="AlphaFoldDB" id="A0A1G2QG88"/>
<proteinExistence type="predicted"/>
<reference evidence="1 2" key="1">
    <citation type="journal article" date="2016" name="Nat. Commun.">
        <title>Thousands of microbial genomes shed light on interconnected biogeochemical processes in an aquifer system.</title>
        <authorList>
            <person name="Anantharaman K."/>
            <person name="Brown C.T."/>
            <person name="Hug L.A."/>
            <person name="Sharon I."/>
            <person name="Castelle C.J."/>
            <person name="Probst A.J."/>
            <person name="Thomas B.C."/>
            <person name="Singh A."/>
            <person name="Wilkins M.J."/>
            <person name="Karaoz U."/>
            <person name="Brodie E.L."/>
            <person name="Williams K.H."/>
            <person name="Hubbard S.S."/>
            <person name="Banfield J.F."/>
        </authorList>
    </citation>
    <scope>NUCLEOTIDE SEQUENCE [LARGE SCALE GENOMIC DNA]</scope>
</reference>
<evidence type="ECO:0000313" key="2">
    <source>
        <dbReference type="Proteomes" id="UP000177838"/>
    </source>
</evidence>
<dbReference type="STRING" id="1802439.A2589_02120"/>
<name>A0A1G2QG88_9BACT</name>
<organism evidence="1 2">
    <name type="scientific">Candidatus Vogelbacteria bacterium RIFOXYD1_FULL_46_19</name>
    <dbReference type="NCBI Taxonomy" id="1802439"/>
    <lineage>
        <taxon>Bacteria</taxon>
        <taxon>Candidatus Vogeliibacteriota</taxon>
    </lineage>
</organism>
<dbReference type="EMBL" id="MHTK01000006">
    <property type="protein sequence ID" value="OHA59634.1"/>
    <property type="molecule type" value="Genomic_DNA"/>
</dbReference>
<comment type="caution">
    <text evidence="1">The sequence shown here is derived from an EMBL/GenBank/DDBJ whole genome shotgun (WGS) entry which is preliminary data.</text>
</comment>
<protein>
    <submittedName>
        <fullName evidence="1">Uncharacterized protein</fullName>
    </submittedName>
</protein>
<accession>A0A1G2QG88</accession>
<evidence type="ECO:0000313" key="1">
    <source>
        <dbReference type="EMBL" id="OHA59634.1"/>
    </source>
</evidence>
<sequence length="81" mass="9046">MVVIKRGGVNMTQVVEGVTDEFREACAQLKAGRVSRKEANLILRDVRKAVGDGVDILCLGFRDLDQAVLCWSQCSFFIRQD</sequence>
<dbReference type="Proteomes" id="UP000177838">
    <property type="component" value="Unassembled WGS sequence"/>
</dbReference>